<keyword evidence="6" id="KW-0460">Magnesium</keyword>
<feature type="compositionally biased region" description="Basic and acidic residues" evidence="8">
    <location>
        <begin position="595"/>
        <end position="625"/>
    </location>
</feature>
<evidence type="ECO:0000256" key="4">
    <source>
        <dbReference type="ARBA" id="ARBA00022741"/>
    </source>
</evidence>
<evidence type="ECO:0000256" key="1">
    <source>
        <dbReference type="ARBA" id="ARBA00008276"/>
    </source>
</evidence>
<feature type="compositionally biased region" description="Basic and acidic residues" evidence="8">
    <location>
        <begin position="649"/>
        <end position="662"/>
    </location>
</feature>
<dbReference type="InterPro" id="IPR001645">
    <property type="entry name" value="Folylpolyglutamate_synth"/>
</dbReference>
<reference evidence="9" key="2">
    <citation type="submission" date="2020-09" db="EMBL/GenBank/DDBJ databases">
        <title>Reference genome assembly for Australian Ascochyta lentis isolate Al4.</title>
        <authorList>
            <person name="Lee R.C."/>
            <person name="Farfan-Caceres L.M."/>
            <person name="Debler J.W."/>
            <person name="Williams A.H."/>
            <person name="Henares B.M."/>
        </authorList>
    </citation>
    <scope>NUCLEOTIDE SEQUENCE</scope>
    <source>
        <strain evidence="9">Al4</strain>
    </source>
</reference>
<dbReference type="AlphaFoldDB" id="A0A8H7MHI1"/>
<keyword evidence="4" id="KW-0547">Nucleotide-binding</keyword>
<organism evidence="9 10">
    <name type="scientific">Ascochyta lentis</name>
    <dbReference type="NCBI Taxonomy" id="205686"/>
    <lineage>
        <taxon>Eukaryota</taxon>
        <taxon>Fungi</taxon>
        <taxon>Dikarya</taxon>
        <taxon>Ascomycota</taxon>
        <taxon>Pezizomycotina</taxon>
        <taxon>Dothideomycetes</taxon>
        <taxon>Pleosporomycetidae</taxon>
        <taxon>Pleosporales</taxon>
        <taxon>Pleosporineae</taxon>
        <taxon>Didymellaceae</taxon>
        <taxon>Ascochyta</taxon>
    </lineage>
</organism>
<feature type="compositionally biased region" description="Polar residues" evidence="8">
    <location>
        <begin position="720"/>
        <end position="734"/>
    </location>
</feature>
<evidence type="ECO:0000256" key="7">
    <source>
        <dbReference type="SAM" id="Coils"/>
    </source>
</evidence>
<dbReference type="SUPFAM" id="SSF53244">
    <property type="entry name" value="MurD-like peptide ligases, peptide-binding domain"/>
    <property type="match status" value="1"/>
</dbReference>
<evidence type="ECO:0008006" key="11">
    <source>
        <dbReference type="Google" id="ProtNLM"/>
    </source>
</evidence>
<sequence length="806" mass="90177">MAKIQPGLERIAALLKDVSFPWRAIHVAGTNGKGSICHYASSLLVGRGIEVGKFTSPHLVDRWDCISIRGKPIAEGTFRTIEGHFLKINATNHIGASPFEILTATAFTAFNDANVQVGVVEVGMGGTLDSTNILNNQAVSVISKIARDHEGFLGNTLSEIAAHKAGILRPNVPYLTTSANEANVINVINDYAKKIRAGPQLSTRSFRLEEEMYRSAQWASAIRNAPSFQKENIKLALVAAMQTMQSMGQKMQPSNTGKPLLANLKSRHPGRQEMVRVPPVFRHANEKKNHVLVDGAHNPDAAVALNEVVRDNLRYSQTFAKSRPESGWPVTWVLAMTEGKDARDYLAKLLKPGDTVITTAFGPVDGMPWVKPMDPKKLLEVAKSVEPQITGMHVPVLGALRALSTAKYMVDQGLDWTPIVLTGSLYFVGDFHRELRPRSSKTWWTDTDEVTTADRESMLKIHAEERARANAALFSRDRFLRTGVATHASDLEAEEQMRLQDEIDTLDRKVQSLDIEEQRLAEERLIALEASGISQDGQSLSALERFERDEQRFVELHSTPERLAEQTAKAEKAKADLARQAKQLQAAAVARAERAEKRAQREARTKLRRERKLERMRLKGERGRTTEQQNEYQPDSPYEETVRPYQEAQQEKRRGRTEERVQEPQNTLFVSSSKRATIPKEAPTHNTETQDALSLLTKAAPKNPSYSQSTPSTPTQDPSRASSSNAQLNPNQGDADSPLDSPQRPKIHMHYANVALPRRSKLREFPVEKRTRAWTTPRGKNHAGYKTLDRASVVNYYEHEYGRRRG</sequence>
<feature type="coiled-coil region" evidence="7">
    <location>
        <begin position="496"/>
        <end position="523"/>
    </location>
</feature>
<evidence type="ECO:0000313" key="9">
    <source>
        <dbReference type="EMBL" id="KAF9693472.1"/>
    </source>
</evidence>
<dbReference type="GO" id="GO:0046872">
    <property type="term" value="F:metal ion binding"/>
    <property type="evidence" value="ECO:0007669"/>
    <property type="project" value="UniProtKB-KW"/>
</dbReference>
<dbReference type="GO" id="GO:0004326">
    <property type="term" value="F:tetrahydrofolylpolyglutamate synthase activity"/>
    <property type="evidence" value="ECO:0007669"/>
    <property type="project" value="InterPro"/>
</dbReference>
<feature type="compositionally biased region" description="Low complexity" evidence="8">
    <location>
        <begin position="704"/>
        <end position="719"/>
    </location>
</feature>
<comment type="similarity">
    <text evidence="1">Belongs to the folylpolyglutamate synthase family.</text>
</comment>
<evidence type="ECO:0000313" key="10">
    <source>
        <dbReference type="Proteomes" id="UP000651452"/>
    </source>
</evidence>
<dbReference type="InterPro" id="IPR036565">
    <property type="entry name" value="Mur-like_cat_sf"/>
</dbReference>
<evidence type="ECO:0000256" key="5">
    <source>
        <dbReference type="ARBA" id="ARBA00022840"/>
    </source>
</evidence>
<dbReference type="Gene3D" id="3.40.1190.10">
    <property type="entry name" value="Mur-like, catalytic domain"/>
    <property type="match status" value="1"/>
</dbReference>
<dbReference type="InterPro" id="IPR036615">
    <property type="entry name" value="Mur_ligase_C_dom_sf"/>
</dbReference>
<dbReference type="GO" id="GO:0005829">
    <property type="term" value="C:cytosol"/>
    <property type="evidence" value="ECO:0007669"/>
    <property type="project" value="TreeGrafter"/>
</dbReference>
<feature type="compositionally biased region" description="Polar residues" evidence="8">
    <location>
        <begin position="663"/>
        <end position="675"/>
    </location>
</feature>
<dbReference type="GO" id="GO:0005739">
    <property type="term" value="C:mitochondrion"/>
    <property type="evidence" value="ECO:0007669"/>
    <property type="project" value="TreeGrafter"/>
</dbReference>
<dbReference type="GO" id="GO:0008841">
    <property type="term" value="F:dihydrofolate synthase activity"/>
    <property type="evidence" value="ECO:0007669"/>
    <property type="project" value="TreeGrafter"/>
</dbReference>
<evidence type="ECO:0000256" key="2">
    <source>
        <dbReference type="ARBA" id="ARBA00022598"/>
    </source>
</evidence>
<dbReference type="PANTHER" id="PTHR11136">
    <property type="entry name" value="FOLYLPOLYGLUTAMATE SYNTHASE-RELATED"/>
    <property type="match status" value="1"/>
</dbReference>
<keyword evidence="5" id="KW-0067">ATP-binding</keyword>
<dbReference type="NCBIfam" id="TIGR01499">
    <property type="entry name" value="folC"/>
    <property type="match status" value="1"/>
</dbReference>
<dbReference type="PROSITE" id="PS01012">
    <property type="entry name" value="FOLYLPOLYGLU_SYNT_2"/>
    <property type="match status" value="1"/>
</dbReference>
<accession>A0A8H7MHI1</accession>
<proteinExistence type="inferred from homology"/>
<keyword evidence="7" id="KW-0175">Coiled coil</keyword>
<protein>
    <recommendedName>
        <fullName evidence="11">Mur ligase central domain-containing protein</fullName>
    </recommendedName>
</protein>
<dbReference type="GO" id="GO:0005524">
    <property type="term" value="F:ATP binding"/>
    <property type="evidence" value="ECO:0007669"/>
    <property type="project" value="UniProtKB-KW"/>
</dbReference>
<evidence type="ECO:0000256" key="6">
    <source>
        <dbReference type="ARBA" id="ARBA00022842"/>
    </source>
</evidence>
<dbReference type="InterPro" id="IPR018109">
    <property type="entry name" value="Folylpolyglutamate_synth_CS"/>
</dbReference>
<evidence type="ECO:0000256" key="8">
    <source>
        <dbReference type="SAM" id="MobiDB-lite"/>
    </source>
</evidence>
<dbReference type="SUPFAM" id="SSF53623">
    <property type="entry name" value="MurD-like peptide ligases, catalytic domain"/>
    <property type="match status" value="1"/>
</dbReference>
<dbReference type="EMBL" id="RZGK01000015">
    <property type="protein sequence ID" value="KAF9693472.1"/>
    <property type="molecule type" value="Genomic_DNA"/>
</dbReference>
<keyword evidence="3" id="KW-0479">Metal-binding</keyword>
<feature type="region of interest" description="Disordered" evidence="8">
    <location>
        <begin position="595"/>
        <end position="745"/>
    </location>
</feature>
<dbReference type="UniPathway" id="UPA00850"/>
<reference evidence="9" key="1">
    <citation type="submission" date="2018-12" db="EMBL/GenBank/DDBJ databases">
        <authorList>
            <person name="Syme R.A."/>
            <person name="Farfan-Caceres L."/>
            <person name="Lichtenzveig J."/>
        </authorList>
    </citation>
    <scope>NUCLEOTIDE SEQUENCE</scope>
    <source>
        <strain evidence="9">Al4</strain>
    </source>
</reference>
<dbReference type="Gene3D" id="3.90.190.20">
    <property type="entry name" value="Mur ligase, C-terminal domain"/>
    <property type="match status" value="1"/>
</dbReference>
<gene>
    <name evidence="9" type="ORF">EKO04_008203</name>
</gene>
<keyword evidence="2" id="KW-0436">Ligase</keyword>
<dbReference type="PANTHER" id="PTHR11136:SF0">
    <property type="entry name" value="DIHYDROFOLATE SYNTHETASE-RELATED"/>
    <property type="match status" value="1"/>
</dbReference>
<comment type="caution">
    <text evidence="9">The sequence shown here is derived from an EMBL/GenBank/DDBJ whole genome shotgun (WGS) entry which is preliminary data.</text>
</comment>
<name>A0A8H7MHI1_9PLEO</name>
<dbReference type="OrthoDB" id="5212574at2759"/>
<keyword evidence="10" id="KW-1185">Reference proteome</keyword>
<dbReference type="Proteomes" id="UP000651452">
    <property type="component" value="Unassembled WGS sequence"/>
</dbReference>
<evidence type="ECO:0000256" key="3">
    <source>
        <dbReference type="ARBA" id="ARBA00022723"/>
    </source>
</evidence>